<evidence type="ECO:0000256" key="5">
    <source>
        <dbReference type="ARBA" id="ARBA00022525"/>
    </source>
</evidence>
<evidence type="ECO:0000313" key="12">
    <source>
        <dbReference type="EMBL" id="KAK0146004.1"/>
    </source>
</evidence>
<dbReference type="SUPFAM" id="SSF54403">
    <property type="entry name" value="Cystatin/monellin"/>
    <property type="match status" value="1"/>
</dbReference>
<evidence type="ECO:0000256" key="2">
    <source>
        <dbReference type="ARBA" id="ARBA00004613"/>
    </source>
</evidence>
<proteinExistence type="inferred from homology"/>
<sequence>MKWCILLLALLQSLGCFCFPIISNTMPMAEKALEASLTQFNTQRATTHLYRVNRATMKRVIPIGLETYDVLLKFDVKETQCLKNSGQDAQQCSFKMGFFVPTYTCSSRVRMTATSTQVVSLHCGHGSSSESGSSEEAGGAGETRGAGEALETMGAGEAGGAREAGETRGAGEALETMGAGEAGGAGETRGAREAGETRGAGEADRQTGRQ</sequence>
<evidence type="ECO:0000256" key="8">
    <source>
        <dbReference type="ARBA" id="ARBA00023157"/>
    </source>
</evidence>
<name>A0AA47MTU8_MERPO</name>
<evidence type="ECO:0000256" key="3">
    <source>
        <dbReference type="ARBA" id="ARBA00008576"/>
    </source>
</evidence>
<evidence type="ECO:0000256" key="7">
    <source>
        <dbReference type="ARBA" id="ARBA00022729"/>
    </source>
</evidence>
<feature type="chain" id="PRO_5041470585" description="Secreted phosphoprotein 24" evidence="11">
    <location>
        <begin position="19"/>
        <end position="210"/>
    </location>
</feature>
<comment type="similarity">
    <text evidence="3">Belongs to the SPP2 family.</text>
</comment>
<organism evidence="12 13">
    <name type="scientific">Merluccius polli</name>
    <name type="common">Benguela hake</name>
    <name type="synonym">Merluccius cadenati</name>
    <dbReference type="NCBI Taxonomy" id="89951"/>
    <lineage>
        <taxon>Eukaryota</taxon>
        <taxon>Metazoa</taxon>
        <taxon>Chordata</taxon>
        <taxon>Craniata</taxon>
        <taxon>Vertebrata</taxon>
        <taxon>Euteleostomi</taxon>
        <taxon>Actinopterygii</taxon>
        <taxon>Neopterygii</taxon>
        <taxon>Teleostei</taxon>
        <taxon>Neoteleostei</taxon>
        <taxon>Acanthomorphata</taxon>
        <taxon>Zeiogadaria</taxon>
        <taxon>Gadariae</taxon>
        <taxon>Gadiformes</taxon>
        <taxon>Gadoidei</taxon>
        <taxon>Merlucciidae</taxon>
        <taxon>Merluccius</taxon>
    </lineage>
</organism>
<dbReference type="PANTHER" id="PTHR15444">
    <property type="entry name" value="SECRETED PHOSPHOPROTEIN 24"/>
    <property type="match status" value="1"/>
</dbReference>
<accession>A0AA47MTU8</accession>
<evidence type="ECO:0000256" key="6">
    <source>
        <dbReference type="ARBA" id="ARBA00022553"/>
    </source>
</evidence>
<keyword evidence="7 11" id="KW-0732">Signal</keyword>
<feature type="compositionally biased region" description="Low complexity" evidence="10">
    <location>
        <begin position="124"/>
        <end position="137"/>
    </location>
</feature>
<dbReference type="Proteomes" id="UP001174136">
    <property type="component" value="Unassembled WGS sequence"/>
</dbReference>
<dbReference type="GO" id="GO:0046849">
    <property type="term" value="P:bone remodeling"/>
    <property type="evidence" value="ECO:0007669"/>
    <property type="project" value="InterPro"/>
</dbReference>
<keyword evidence="13" id="KW-1185">Reference proteome</keyword>
<dbReference type="PANTHER" id="PTHR15444:SF4">
    <property type="entry name" value="SECRETED PHOSPHOPROTEIN 24"/>
    <property type="match status" value="1"/>
</dbReference>
<feature type="compositionally biased region" description="Basic and acidic residues" evidence="10">
    <location>
        <begin position="189"/>
        <end position="210"/>
    </location>
</feature>
<dbReference type="Gene3D" id="3.10.450.10">
    <property type="match status" value="1"/>
</dbReference>
<comment type="subcellular location">
    <subcellularLocation>
        <location evidence="2">Secreted</location>
    </subcellularLocation>
</comment>
<evidence type="ECO:0000256" key="10">
    <source>
        <dbReference type="SAM" id="MobiDB-lite"/>
    </source>
</evidence>
<dbReference type="Pfam" id="PF07448">
    <property type="entry name" value="Spp-24"/>
    <property type="match status" value="1"/>
</dbReference>
<feature type="compositionally biased region" description="Low complexity" evidence="10">
    <location>
        <begin position="146"/>
        <end position="155"/>
    </location>
</feature>
<dbReference type="InterPro" id="IPR046350">
    <property type="entry name" value="Cystatin_sf"/>
</dbReference>
<dbReference type="InterPro" id="IPR010892">
    <property type="entry name" value="Spp-24"/>
</dbReference>
<protein>
    <recommendedName>
        <fullName evidence="4">Secreted phosphoprotein 24</fullName>
    </recommendedName>
    <alternativeName>
        <fullName evidence="9">Secreted phosphoprotein 2</fullName>
    </alternativeName>
</protein>
<gene>
    <name evidence="12" type="primary">spp2</name>
    <name evidence="12" type="ORF">N1851_015059</name>
</gene>
<evidence type="ECO:0000256" key="11">
    <source>
        <dbReference type="SAM" id="SignalP"/>
    </source>
</evidence>
<dbReference type="GO" id="GO:0005576">
    <property type="term" value="C:extracellular region"/>
    <property type="evidence" value="ECO:0007669"/>
    <property type="project" value="UniProtKB-SubCell"/>
</dbReference>
<feature type="region of interest" description="Disordered" evidence="10">
    <location>
        <begin position="122"/>
        <end position="210"/>
    </location>
</feature>
<keyword evidence="5" id="KW-0964">Secreted</keyword>
<evidence type="ECO:0000256" key="4">
    <source>
        <dbReference type="ARBA" id="ARBA00020365"/>
    </source>
</evidence>
<evidence type="ECO:0000256" key="9">
    <source>
        <dbReference type="ARBA" id="ARBA00029627"/>
    </source>
</evidence>
<evidence type="ECO:0000256" key="1">
    <source>
        <dbReference type="ARBA" id="ARBA00002371"/>
    </source>
</evidence>
<comment type="caution">
    <text evidence="12">The sequence shown here is derived from an EMBL/GenBank/DDBJ whole genome shotgun (WGS) entry which is preliminary data.</text>
</comment>
<keyword evidence="8" id="KW-1015">Disulfide bond</keyword>
<feature type="signal peptide" evidence="11">
    <location>
        <begin position="1"/>
        <end position="18"/>
    </location>
</feature>
<dbReference type="AlphaFoldDB" id="A0AA47MTU8"/>
<reference evidence="12" key="1">
    <citation type="journal article" date="2023" name="Front. Mar. Sci.">
        <title>A new Merluccius polli reference genome to investigate the effects of global change in West African waters.</title>
        <authorList>
            <person name="Mateo J.L."/>
            <person name="Blanco-Fernandez C."/>
            <person name="Garcia-Vazquez E."/>
            <person name="Machado-Schiaffino G."/>
        </authorList>
    </citation>
    <scope>NUCLEOTIDE SEQUENCE</scope>
    <source>
        <strain evidence="12">C29</strain>
        <tissue evidence="12">Fin</tissue>
    </source>
</reference>
<feature type="compositionally biased region" description="Low complexity" evidence="10">
    <location>
        <begin position="170"/>
        <end position="179"/>
    </location>
</feature>
<keyword evidence="6" id="KW-0597">Phosphoprotein</keyword>
<evidence type="ECO:0000313" key="13">
    <source>
        <dbReference type="Proteomes" id="UP001174136"/>
    </source>
</evidence>
<comment type="function">
    <text evidence="1">Could coordinate an aspect of bone turnover.</text>
</comment>
<dbReference type="EMBL" id="JAOPHQ010002649">
    <property type="protein sequence ID" value="KAK0146004.1"/>
    <property type="molecule type" value="Genomic_DNA"/>
</dbReference>